<evidence type="ECO:0000313" key="2">
    <source>
        <dbReference type="EMBL" id="RCN32920.1"/>
    </source>
</evidence>
<feature type="non-terminal residue" evidence="2">
    <location>
        <position position="1"/>
    </location>
</feature>
<dbReference type="Proteomes" id="UP000252519">
    <property type="component" value="Unassembled WGS sequence"/>
</dbReference>
<feature type="non-terminal residue" evidence="2">
    <location>
        <position position="113"/>
    </location>
</feature>
<evidence type="ECO:0000256" key="1">
    <source>
        <dbReference type="SAM" id="MobiDB-lite"/>
    </source>
</evidence>
<evidence type="ECO:0000313" key="3">
    <source>
        <dbReference type="Proteomes" id="UP000252519"/>
    </source>
</evidence>
<feature type="region of interest" description="Disordered" evidence="1">
    <location>
        <begin position="54"/>
        <end position="95"/>
    </location>
</feature>
<keyword evidence="3" id="KW-1185">Reference proteome</keyword>
<feature type="compositionally biased region" description="Basic and acidic residues" evidence="1">
    <location>
        <begin position="58"/>
        <end position="83"/>
    </location>
</feature>
<name>A0A368FQ26_ANCCA</name>
<comment type="caution">
    <text evidence="2">The sequence shown here is derived from an EMBL/GenBank/DDBJ whole genome shotgun (WGS) entry which is preliminary data.</text>
</comment>
<protein>
    <submittedName>
        <fullName evidence="2">Uncharacterized protein</fullName>
    </submittedName>
</protein>
<accession>A0A368FQ26</accession>
<dbReference type="EMBL" id="JOJR01001004">
    <property type="protein sequence ID" value="RCN32920.1"/>
    <property type="molecule type" value="Genomic_DNA"/>
</dbReference>
<proteinExistence type="predicted"/>
<dbReference type="AlphaFoldDB" id="A0A368FQ26"/>
<dbReference type="STRING" id="29170.A0A368FQ26"/>
<sequence length="113" mass="12481">EQAPVKDLIDPKNEGLRIAQAAQAAALAARERHSAVQESEDAVVRSRSASFLFDSPNVDERDKSIVQDREKTDAGNEREKNDNDNAANNENCEGSRTRFSIGSFFTKLNRCGI</sequence>
<gene>
    <name evidence="2" type="ORF">ANCCAN_21258</name>
</gene>
<reference evidence="2 3" key="1">
    <citation type="submission" date="2014-10" db="EMBL/GenBank/DDBJ databases">
        <title>Draft genome of the hookworm Ancylostoma caninum.</title>
        <authorList>
            <person name="Mitreva M."/>
        </authorList>
    </citation>
    <scope>NUCLEOTIDE SEQUENCE [LARGE SCALE GENOMIC DNA]</scope>
    <source>
        <strain evidence="2 3">Baltimore</strain>
    </source>
</reference>
<organism evidence="2 3">
    <name type="scientific">Ancylostoma caninum</name>
    <name type="common">Dog hookworm</name>
    <dbReference type="NCBI Taxonomy" id="29170"/>
    <lineage>
        <taxon>Eukaryota</taxon>
        <taxon>Metazoa</taxon>
        <taxon>Ecdysozoa</taxon>
        <taxon>Nematoda</taxon>
        <taxon>Chromadorea</taxon>
        <taxon>Rhabditida</taxon>
        <taxon>Rhabditina</taxon>
        <taxon>Rhabditomorpha</taxon>
        <taxon>Strongyloidea</taxon>
        <taxon>Ancylostomatidae</taxon>
        <taxon>Ancylostomatinae</taxon>
        <taxon>Ancylostoma</taxon>
    </lineage>
</organism>